<reference evidence="2 3" key="1">
    <citation type="submission" date="2015-02" db="EMBL/GenBank/DDBJ databases">
        <title>Draft genome sequences of ten Microbacterium spp. with emphasis on heavy metal contaminated environments.</title>
        <authorList>
            <person name="Corretto E."/>
        </authorList>
    </citation>
    <scope>NUCLEOTIDE SEQUENCE [LARGE SCALE GENOMIC DNA]</scope>
    <source>
        <strain evidence="2 3">BEL4b</strain>
    </source>
</reference>
<dbReference type="Proteomes" id="UP000033640">
    <property type="component" value="Unassembled WGS sequence"/>
</dbReference>
<dbReference type="EMBL" id="JYIW01000026">
    <property type="protein sequence ID" value="KJL28129.1"/>
    <property type="molecule type" value="Genomic_DNA"/>
</dbReference>
<organism evidence="2 3">
    <name type="scientific">Microbacterium oxydans</name>
    <dbReference type="NCBI Taxonomy" id="82380"/>
    <lineage>
        <taxon>Bacteria</taxon>
        <taxon>Bacillati</taxon>
        <taxon>Actinomycetota</taxon>
        <taxon>Actinomycetes</taxon>
        <taxon>Micrococcales</taxon>
        <taxon>Microbacteriaceae</taxon>
        <taxon>Microbacterium</taxon>
    </lineage>
</organism>
<keyword evidence="2" id="KW-0808">Transferase</keyword>
<keyword evidence="2" id="KW-0489">Methyltransferase</keyword>
<name>A0A0F0L616_9MICO</name>
<dbReference type="RefSeq" id="WP_045280436.1">
    <property type="nucleotide sequence ID" value="NZ_JYIW01000026.1"/>
</dbReference>
<dbReference type="GO" id="GO:0032259">
    <property type="term" value="P:methylation"/>
    <property type="evidence" value="ECO:0007669"/>
    <property type="project" value="UniProtKB-KW"/>
</dbReference>
<feature type="domain" description="Methyltransferase type 11" evidence="1">
    <location>
        <begin position="39"/>
        <end position="125"/>
    </location>
</feature>
<accession>A0A0F0L616</accession>
<dbReference type="AlphaFoldDB" id="A0A0F0L616"/>
<dbReference type="Gene3D" id="3.40.50.150">
    <property type="entry name" value="Vaccinia Virus protein VP39"/>
    <property type="match status" value="1"/>
</dbReference>
<dbReference type="InterPro" id="IPR029063">
    <property type="entry name" value="SAM-dependent_MTases_sf"/>
</dbReference>
<dbReference type="PANTHER" id="PTHR43591:SF24">
    <property type="entry name" value="2-METHOXY-6-POLYPRENYL-1,4-BENZOQUINOL METHYLASE, MITOCHONDRIAL"/>
    <property type="match status" value="1"/>
</dbReference>
<comment type="caution">
    <text evidence="2">The sequence shown here is derived from an EMBL/GenBank/DDBJ whole genome shotgun (WGS) entry which is preliminary data.</text>
</comment>
<dbReference type="OrthoDB" id="9805171at2"/>
<dbReference type="PANTHER" id="PTHR43591">
    <property type="entry name" value="METHYLTRANSFERASE"/>
    <property type="match status" value="1"/>
</dbReference>
<proteinExistence type="predicted"/>
<dbReference type="SUPFAM" id="SSF53335">
    <property type="entry name" value="S-adenosyl-L-methionine-dependent methyltransferases"/>
    <property type="match status" value="1"/>
</dbReference>
<protein>
    <submittedName>
        <fullName evidence="2">Putative methyltransferase YcgJ</fullName>
        <ecNumber evidence="2">2.1.1.-</ecNumber>
    </submittedName>
</protein>
<evidence type="ECO:0000259" key="1">
    <source>
        <dbReference type="Pfam" id="PF08241"/>
    </source>
</evidence>
<dbReference type="InterPro" id="IPR013216">
    <property type="entry name" value="Methyltransf_11"/>
</dbReference>
<sequence length="256" mass="27337">MKSWDGVGAAYAASYAVLCAGTGDTLIQLLGDAAGRRMLDVGSGTGDLAARFADLGWDVIGCEPEDSMRAVAEREHPDVRFVRGGLPDLPFADGSFDAVTANFVLNHVADPRLAARGMARVAVPSAPLAATIWIDSPSWFWREVCERAHLVPATGELLQPDKEFERTAFGFAGMLAEAGWQTVAAVEESWTWRAAPEALWRSAEGGVASAGLFYRGLGDDERRRFRRGFDALCGERAQDGAIPLRHTAAVALGSAA</sequence>
<dbReference type="PATRIC" id="fig|82380.11.peg.3228"/>
<dbReference type="EC" id="2.1.1.-" evidence="2"/>
<evidence type="ECO:0000313" key="3">
    <source>
        <dbReference type="Proteomes" id="UP000033640"/>
    </source>
</evidence>
<evidence type="ECO:0000313" key="2">
    <source>
        <dbReference type="EMBL" id="KJL28129.1"/>
    </source>
</evidence>
<dbReference type="CDD" id="cd02440">
    <property type="entry name" value="AdoMet_MTases"/>
    <property type="match status" value="1"/>
</dbReference>
<dbReference type="GO" id="GO:0008757">
    <property type="term" value="F:S-adenosylmethionine-dependent methyltransferase activity"/>
    <property type="evidence" value="ECO:0007669"/>
    <property type="project" value="InterPro"/>
</dbReference>
<dbReference type="Pfam" id="PF08241">
    <property type="entry name" value="Methyltransf_11"/>
    <property type="match status" value="1"/>
</dbReference>
<gene>
    <name evidence="2" type="primary">ycgJ_2</name>
    <name evidence="2" type="ORF">RS83_03196</name>
</gene>